<dbReference type="Proteomes" id="UP000031327">
    <property type="component" value="Unassembled WGS sequence"/>
</dbReference>
<dbReference type="Pfam" id="PF13477">
    <property type="entry name" value="Glyco_trans_4_2"/>
    <property type="match status" value="1"/>
</dbReference>
<protein>
    <submittedName>
        <fullName evidence="3">Glycosyl transferase family 1</fullName>
    </submittedName>
</protein>
<feature type="domain" description="Glycosyltransferase subfamily 4-like N-terminal" evidence="2">
    <location>
        <begin position="4"/>
        <end position="153"/>
    </location>
</feature>
<dbReference type="GO" id="GO:0016757">
    <property type="term" value="F:glycosyltransferase activity"/>
    <property type="evidence" value="ECO:0007669"/>
    <property type="project" value="InterPro"/>
</dbReference>
<feature type="domain" description="Glycosyl transferase family 1" evidence="1">
    <location>
        <begin position="191"/>
        <end position="351"/>
    </location>
</feature>
<dbReference type="OrthoDB" id="9775208at2"/>
<sequence length="374" mass="41488">MKKKLLFIVNVDWFFISHRLPIALKAIKNGYEVHIACGITDRQKELEGYGICVHPLPISRSGTNILQELKVITALNGIVKKVSPDVAHMVTIKGAIYGGLVTRFQKVARRVASISGLGFVFIDDSFKAKVLRFFVTKLYNLACGNEIKVIFQNKNDKSIFLENNIITEEQSILIRGSGVCLETFKMSPEPDFLKQQKVVMFLARLLKDKGVGEFCEAAKQLQNECDARFVLVGDVDPGNPNSLSEKELTELVDSGLVEHWGYSKNVEQVIPRCHIMVLPSYREGLPKSLIEAAACGRAVITTDVPGCRDAIEPNVSGLLVNSKNVEDLASSIASLLESDERRAEFGRAGRKLAERCFDINSVVQTHMNIYEGNS</sequence>
<dbReference type="EMBL" id="JWIC01000004">
    <property type="protein sequence ID" value="KID57956.1"/>
    <property type="molecule type" value="Genomic_DNA"/>
</dbReference>
<dbReference type="Gene3D" id="3.40.50.2000">
    <property type="entry name" value="Glycogen Phosphorylase B"/>
    <property type="match status" value="2"/>
</dbReference>
<evidence type="ECO:0000313" key="3">
    <source>
        <dbReference type="EMBL" id="KID57956.1"/>
    </source>
</evidence>
<name>A0A0C1QBF8_9GAMM</name>
<dbReference type="SUPFAM" id="SSF53756">
    <property type="entry name" value="UDP-Glycosyltransferase/glycogen phosphorylase"/>
    <property type="match status" value="1"/>
</dbReference>
<dbReference type="GO" id="GO:1901135">
    <property type="term" value="P:carbohydrate derivative metabolic process"/>
    <property type="evidence" value="ECO:0007669"/>
    <property type="project" value="UniProtKB-ARBA"/>
</dbReference>
<comment type="caution">
    <text evidence="3">The sequence shown here is derived from an EMBL/GenBank/DDBJ whole genome shotgun (WGS) entry which is preliminary data.</text>
</comment>
<keyword evidence="3" id="KW-0808">Transferase</keyword>
<evidence type="ECO:0000259" key="1">
    <source>
        <dbReference type="Pfam" id="PF00534"/>
    </source>
</evidence>
<organism evidence="3 4">
    <name type="scientific">Pseudoalteromonas luteoviolacea</name>
    <dbReference type="NCBI Taxonomy" id="43657"/>
    <lineage>
        <taxon>Bacteria</taxon>
        <taxon>Pseudomonadati</taxon>
        <taxon>Pseudomonadota</taxon>
        <taxon>Gammaproteobacteria</taxon>
        <taxon>Alteromonadales</taxon>
        <taxon>Pseudoalteromonadaceae</taxon>
        <taxon>Pseudoalteromonas</taxon>
    </lineage>
</organism>
<gene>
    <name evidence="3" type="ORF">JF50_04225</name>
</gene>
<reference evidence="3 4" key="1">
    <citation type="submission" date="2014-12" db="EMBL/GenBank/DDBJ databases">
        <title>Draft Genome Sequence of Pseudoalteromonas luteoviolacea HI1.</title>
        <authorList>
            <person name="Asahina A.Y."/>
            <person name="Hadfield M.G."/>
        </authorList>
    </citation>
    <scope>NUCLEOTIDE SEQUENCE [LARGE SCALE GENOMIC DNA]</scope>
    <source>
        <strain evidence="3 4">HI1</strain>
    </source>
</reference>
<evidence type="ECO:0000259" key="2">
    <source>
        <dbReference type="Pfam" id="PF13477"/>
    </source>
</evidence>
<dbReference type="InterPro" id="IPR028098">
    <property type="entry name" value="Glyco_trans_4-like_N"/>
</dbReference>
<dbReference type="Pfam" id="PF00534">
    <property type="entry name" value="Glycos_transf_1"/>
    <property type="match status" value="1"/>
</dbReference>
<dbReference type="PANTHER" id="PTHR12526">
    <property type="entry name" value="GLYCOSYLTRANSFERASE"/>
    <property type="match status" value="1"/>
</dbReference>
<evidence type="ECO:0000313" key="4">
    <source>
        <dbReference type="Proteomes" id="UP000031327"/>
    </source>
</evidence>
<dbReference type="RefSeq" id="WP_039608253.1">
    <property type="nucleotide sequence ID" value="NZ_JWIC01000004.1"/>
</dbReference>
<accession>A0A0C1QBF8</accession>
<dbReference type="PANTHER" id="PTHR12526:SF638">
    <property type="entry name" value="SPORE COAT PROTEIN SA"/>
    <property type="match status" value="1"/>
</dbReference>
<dbReference type="CDD" id="cd03808">
    <property type="entry name" value="GT4_CapM-like"/>
    <property type="match status" value="1"/>
</dbReference>
<proteinExistence type="predicted"/>
<dbReference type="AlphaFoldDB" id="A0A0C1QBF8"/>
<dbReference type="InterPro" id="IPR001296">
    <property type="entry name" value="Glyco_trans_1"/>
</dbReference>